<dbReference type="InterPro" id="IPR008927">
    <property type="entry name" value="6-PGluconate_DH-like_C_sf"/>
</dbReference>
<evidence type="ECO:0000259" key="5">
    <source>
        <dbReference type="Pfam" id="PF14833"/>
    </source>
</evidence>
<proteinExistence type="predicted"/>
<dbReference type="Proteomes" id="UP000548726">
    <property type="component" value="Unassembled WGS sequence"/>
</dbReference>
<comment type="caution">
    <text evidence="6">The sequence shown here is derived from an EMBL/GenBank/DDBJ whole genome shotgun (WGS) entry which is preliminary data.</text>
</comment>
<dbReference type="InterPro" id="IPR013328">
    <property type="entry name" value="6PGD_dom2"/>
</dbReference>
<evidence type="ECO:0000313" key="6">
    <source>
        <dbReference type="EMBL" id="GFE92751.1"/>
    </source>
</evidence>
<dbReference type="Gene3D" id="3.40.50.720">
    <property type="entry name" value="NAD(P)-binding Rossmann-like Domain"/>
    <property type="match status" value="1"/>
</dbReference>
<keyword evidence="7" id="KW-1185">Reference proteome</keyword>
<keyword evidence="2" id="KW-0520">NAD</keyword>
<dbReference type="PANTHER" id="PTHR43580:SF2">
    <property type="entry name" value="CYTOKINE-LIKE NUCLEAR FACTOR N-PAC"/>
    <property type="match status" value="1"/>
</dbReference>
<feature type="active site" evidence="3">
    <location>
        <position position="190"/>
    </location>
</feature>
<dbReference type="Gene3D" id="1.10.1040.10">
    <property type="entry name" value="N-(1-d-carboxylethyl)-l-norvaline Dehydrogenase, domain 2"/>
    <property type="match status" value="1"/>
</dbReference>
<dbReference type="InterPro" id="IPR051265">
    <property type="entry name" value="HIBADH-related_NP60_sf"/>
</dbReference>
<evidence type="ECO:0000256" key="3">
    <source>
        <dbReference type="PIRSR" id="PIRSR000103-1"/>
    </source>
</evidence>
<dbReference type="GO" id="GO:0050661">
    <property type="term" value="F:NADP binding"/>
    <property type="evidence" value="ECO:0007669"/>
    <property type="project" value="InterPro"/>
</dbReference>
<dbReference type="AlphaFoldDB" id="A0A6V8I5J6"/>
<dbReference type="GO" id="GO:0051287">
    <property type="term" value="F:NAD binding"/>
    <property type="evidence" value="ECO:0007669"/>
    <property type="project" value="InterPro"/>
</dbReference>
<dbReference type="InterPro" id="IPR015815">
    <property type="entry name" value="HIBADH-related"/>
</dbReference>
<sequence length="311" mass="32415">MSRPVVSAILRAHTRTGTCRMTTQQTIGFIGFGAMASRMGDNLKKAGYALVAYTPSSKGGDGTTPFLPTPADVARKADIILVCVPDDEALTAAMYGEHGALAGTRANQLLLNTSSVSPEATDTLQKAGQDKQVCVIDCPVSGSTPEAEAAALVVLAGGDDALLERARPVFDCIGKTTIHAGPSGSGARLKLVINGIMGAGLAAVAETIAYGLAAGLDRSMLFDALGEVAVISPHHKRKIRAAKEGDFTPQFPTRLMQKDMRLLLDAAARQAVPMPTMAATTQQLSLTRRAAANEDYSALIGVMEHIVANDA</sequence>
<dbReference type="EMBL" id="BLJP01000002">
    <property type="protein sequence ID" value="GFE92751.1"/>
    <property type="molecule type" value="Genomic_DNA"/>
</dbReference>
<evidence type="ECO:0000259" key="4">
    <source>
        <dbReference type="Pfam" id="PF03446"/>
    </source>
</evidence>
<reference evidence="6 7" key="1">
    <citation type="journal article" date="2020" name="Cell Rep.">
        <title>Local necrotic cells trigger systemic immune activation via gut microbiome dysbiosis in Drosophila.</title>
        <authorList>
            <person name="Kosakamoto H."/>
            <person name="Yamauchi T."/>
            <person name="Akuzawa-Tokita Y."/>
            <person name="Nishimura K."/>
            <person name="Soga T."/>
            <person name="Murakami T."/>
            <person name="Mori H."/>
            <person name="Yamamoto K."/>
            <person name="Miyazaki R."/>
            <person name="Koto A."/>
            <person name="Miura M."/>
            <person name="Obata F."/>
        </authorList>
    </citation>
    <scope>NUCLEOTIDE SEQUENCE [LARGE SCALE GENOMIC DNA]</scope>
    <source>
        <strain evidence="6 7">Ai</strain>
    </source>
</reference>
<dbReference type="PIRSF" id="PIRSF000103">
    <property type="entry name" value="HIBADH"/>
    <property type="match status" value="1"/>
</dbReference>
<organism evidence="6 7">
    <name type="scientific">Acetobacter persici</name>
    <dbReference type="NCBI Taxonomy" id="1076596"/>
    <lineage>
        <taxon>Bacteria</taxon>
        <taxon>Pseudomonadati</taxon>
        <taxon>Pseudomonadota</taxon>
        <taxon>Alphaproteobacteria</taxon>
        <taxon>Acetobacterales</taxon>
        <taxon>Acetobacteraceae</taxon>
        <taxon>Acetobacter</taxon>
    </lineage>
</organism>
<feature type="domain" description="6-phosphogluconate dehydrogenase NADP-binding" evidence="4">
    <location>
        <begin position="26"/>
        <end position="181"/>
    </location>
</feature>
<feature type="domain" description="3-hydroxyisobutyrate dehydrogenase-like NAD-binding" evidence="5">
    <location>
        <begin position="184"/>
        <end position="302"/>
    </location>
</feature>
<dbReference type="InterPro" id="IPR029154">
    <property type="entry name" value="HIBADH-like_NADP-bd"/>
</dbReference>
<evidence type="ECO:0000313" key="7">
    <source>
        <dbReference type="Proteomes" id="UP000548726"/>
    </source>
</evidence>
<dbReference type="GO" id="GO:0016491">
    <property type="term" value="F:oxidoreductase activity"/>
    <property type="evidence" value="ECO:0007669"/>
    <property type="project" value="UniProtKB-KW"/>
</dbReference>
<accession>A0A6V8I5J6</accession>
<evidence type="ECO:0000256" key="1">
    <source>
        <dbReference type="ARBA" id="ARBA00023002"/>
    </source>
</evidence>
<evidence type="ECO:0000256" key="2">
    <source>
        <dbReference type="ARBA" id="ARBA00023027"/>
    </source>
</evidence>
<name>A0A6V8I5J6_9PROT</name>
<dbReference type="SUPFAM" id="SSF48179">
    <property type="entry name" value="6-phosphogluconate dehydrogenase C-terminal domain-like"/>
    <property type="match status" value="1"/>
</dbReference>
<dbReference type="InterPro" id="IPR036291">
    <property type="entry name" value="NAD(P)-bd_dom_sf"/>
</dbReference>
<dbReference type="InterPro" id="IPR006115">
    <property type="entry name" value="6PGDH_NADP-bd"/>
</dbReference>
<keyword evidence="1" id="KW-0560">Oxidoreductase</keyword>
<dbReference type="PANTHER" id="PTHR43580">
    <property type="entry name" value="OXIDOREDUCTASE GLYR1-RELATED"/>
    <property type="match status" value="1"/>
</dbReference>
<protein>
    <submittedName>
        <fullName evidence="6">3-hydroxyisobutyrate dehydrogenase</fullName>
    </submittedName>
</protein>
<gene>
    <name evidence="6" type="primary">ghr</name>
    <name evidence="6" type="ORF">DmAi_08100</name>
</gene>
<dbReference type="Pfam" id="PF14833">
    <property type="entry name" value="NAD_binding_11"/>
    <property type="match status" value="1"/>
</dbReference>
<dbReference type="Pfam" id="PF03446">
    <property type="entry name" value="NAD_binding_2"/>
    <property type="match status" value="1"/>
</dbReference>
<dbReference type="SUPFAM" id="SSF51735">
    <property type="entry name" value="NAD(P)-binding Rossmann-fold domains"/>
    <property type="match status" value="1"/>
</dbReference>